<keyword evidence="9" id="KW-0723">Serine/threonine-protein kinase</keyword>
<evidence type="ECO:0000256" key="16">
    <source>
        <dbReference type="ARBA" id="ARBA00022741"/>
    </source>
</evidence>
<comment type="similarity">
    <text evidence="25">Belongs to the polygalacturonase-inhibiting protein family.</text>
</comment>
<dbReference type="PROSITE" id="PS00636">
    <property type="entry name" value="DNAJ_1"/>
    <property type="match status" value="1"/>
</dbReference>
<evidence type="ECO:0000256" key="17">
    <source>
        <dbReference type="ARBA" id="ARBA00022777"/>
    </source>
</evidence>
<evidence type="ECO:0000313" key="31">
    <source>
        <dbReference type="Proteomes" id="UP000289340"/>
    </source>
</evidence>
<evidence type="ECO:0000256" key="28">
    <source>
        <dbReference type="SAM" id="Phobius"/>
    </source>
</evidence>
<keyword evidence="6" id="KW-1003">Cell membrane</keyword>
<dbReference type="PANTHER" id="PTHR48005:SF70">
    <property type="entry name" value="MDIS1-INTERACTING RECEPTOR LIKE KINASE 2-LIKE"/>
    <property type="match status" value="1"/>
</dbReference>
<keyword evidence="12" id="KW-0808">Transferase</keyword>
<evidence type="ECO:0000256" key="27">
    <source>
        <dbReference type="ARBA" id="ARBA00048679"/>
    </source>
</evidence>
<dbReference type="PROSITE" id="PS50011">
    <property type="entry name" value="PROTEIN_KINASE_DOM"/>
    <property type="match status" value="1"/>
</dbReference>
<evidence type="ECO:0000256" key="15">
    <source>
        <dbReference type="ARBA" id="ARBA00022737"/>
    </source>
</evidence>
<evidence type="ECO:0000256" key="25">
    <source>
        <dbReference type="ARBA" id="ARBA00038043"/>
    </source>
</evidence>
<comment type="catalytic activity">
    <reaction evidence="27">
        <text>L-seryl-[protein] + ATP = O-phospho-L-seryl-[protein] + ADP + H(+)</text>
        <dbReference type="Rhea" id="RHEA:17989"/>
        <dbReference type="Rhea" id="RHEA-COMP:9863"/>
        <dbReference type="Rhea" id="RHEA-COMP:11604"/>
        <dbReference type="ChEBI" id="CHEBI:15378"/>
        <dbReference type="ChEBI" id="CHEBI:29999"/>
        <dbReference type="ChEBI" id="CHEBI:30616"/>
        <dbReference type="ChEBI" id="CHEBI:83421"/>
        <dbReference type="ChEBI" id="CHEBI:456216"/>
        <dbReference type="EC" id="2.7.11.1"/>
    </reaction>
</comment>
<dbReference type="Pfam" id="PF08263">
    <property type="entry name" value="LRRNT_2"/>
    <property type="match status" value="1"/>
</dbReference>
<feature type="transmembrane region" description="Helical" evidence="28">
    <location>
        <begin position="843"/>
        <end position="868"/>
    </location>
</feature>
<evidence type="ECO:0000256" key="4">
    <source>
        <dbReference type="ARBA" id="ARBA00004479"/>
    </source>
</evidence>
<organism evidence="30 31">
    <name type="scientific">Glycine soja</name>
    <name type="common">Wild soybean</name>
    <dbReference type="NCBI Taxonomy" id="3848"/>
    <lineage>
        <taxon>Eukaryota</taxon>
        <taxon>Viridiplantae</taxon>
        <taxon>Streptophyta</taxon>
        <taxon>Embryophyta</taxon>
        <taxon>Tracheophyta</taxon>
        <taxon>Spermatophyta</taxon>
        <taxon>Magnoliopsida</taxon>
        <taxon>eudicotyledons</taxon>
        <taxon>Gunneridae</taxon>
        <taxon>Pentapetalae</taxon>
        <taxon>rosids</taxon>
        <taxon>fabids</taxon>
        <taxon>Fabales</taxon>
        <taxon>Fabaceae</taxon>
        <taxon>Papilionoideae</taxon>
        <taxon>50 kb inversion clade</taxon>
        <taxon>NPAAA clade</taxon>
        <taxon>indigoferoid/millettioid clade</taxon>
        <taxon>Phaseoleae</taxon>
        <taxon>Glycine</taxon>
        <taxon>Glycine subgen. Soja</taxon>
    </lineage>
</organism>
<dbReference type="SUPFAM" id="SSF56112">
    <property type="entry name" value="Protein kinase-like (PK-like)"/>
    <property type="match status" value="1"/>
</dbReference>
<dbReference type="SMART" id="SM00365">
    <property type="entry name" value="LRR_SD22"/>
    <property type="match status" value="6"/>
</dbReference>
<dbReference type="Gene3D" id="1.10.510.10">
    <property type="entry name" value="Transferase(Phosphotransferase) domain 1"/>
    <property type="match status" value="1"/>
</dbReference>
<evidence type="ECO:0000256" key="10">
    <source>
        <dbReference type="ARBA" id="ARBA00022553"/>
    </source>
</evidence>
<evidence type="ECO:0000313" key="30">
    <source>
        <dbReference type="EMBL" id="RZB52811.1"/>
    </source>
</evidence>
<evidence type="ECO:0000256" key="14">
    <source>
        <dbReference type="ARBA" id="ARBA00022729"/>
    </source>
</evidence>
<comment type="caution">
    <text evidence="30">The sequence shown here is derived from an EMBL/GenBank/DDBJ whole genome shotgun (WGS) entry which is preliminary data.</text>
</comment>
<name>A0A445FVA6_GLYSO</name>
<keyword evidence="11" id="KW-0433">Leucine-rich repeat</keyword>
<dbReference type="InterPro" id="IPR011009">
    <property type="entry name" value="Kinase-like_dom_sf"/>
</dbReference>
<dbReference type="InterPro" id="IPR013210">
    <property type="entry name" value="LRR_N_plant-typ"/>
</dbReference>
<keyword evidence="13 28" id="KW-0812">Transmembrane</keyword>
<evidence type="ECO:0000256" key="1">
    <source>
        <dbReference type="ARBA" id="ARBA00004170"/>
    </source>
</evidence>
<evidence type="ECO:0000256" key="18">
    <source>
        <dbReference type="ARBA" id="ARBA00022821"/>
    </source>
</evidence>
<dbReference type="Gene3D" id="3.80.10.10">
    <property type="entry name" value="Ribonuclease Inhibitor"/>
    <property type="match status" value="4"/>
</dbReference>
<keyword evidence="8" id="KW-0964">Secreted</keyword>
<keyword evidence="22" id="KW-1015">Disulfide bond</keyword>
<dbReference type="EMBL" id="QZWG01000018">
    <property type="protein sequence ID" value="RZB52811.1"/>
    <property type="molecule type" value="Genomic_DNA"/>
</dbReference>
<dbReference type="FunFam" id="3.80.10.10:FF:000299">
    <property type="entry name" value="Piriformospora indica-insensitive protein 2"/>
    <property type="match status" value="2"/>
</dbReference>
<dbReference type="SUPFAM" id="SSF52058">
    <property type="entry name" value="L domain-like"/>
    <property type="match status" value="2"/>
</dbReference>
<evidence type="ECO:0000256" key="5">
    <source>
        <dbReference type="ARBA" id="ARBA00012513"/>
    </source>
</evidence>
<dbReference type="Pfam" id="PF13855">
    <property type="entry name" value="LRR_8"/>
    <property type="match status" value="1"/>
</dbReference>
<dbReference type="InterPro" id="IPR032675">
    <property type="entry name" value="LRR_dom_sf"/>
</dbReference>
<keyword evidence="17 30" id="KW-0418">Kinase</keyword>
<dbReference type="InterPro" id="IPR036869">
    <property type="entry name" value="J_dom_sf"/>
</dbReference>
<evidence type="ECO:0000256" key="21">
    <source>
        <dbReference type="ARBA" id="ARBA00023136"/>
    </source>
</evidence>
<keyword evidence="21 28" id="KW-0472">Membrane</keyword>
<dbReference type="GO" id="GO:0004674">
    <property type="term" value="F:protein serine/threonine kinase activity"/>
    <property type="evidence" value="ECO:0007669"/>
    <property type="project" value="UniProtKB-KW"/>
</dbReference>
<dbReference type="Proteomes" id="UP000289340">
    <property type="component" value="Chromosome 18"/>
</dbReference>
<keyword evidence="23 30" id="KW-0675">Receptor</keyword>
<dbReference type="AlphaFoldDB" id="A0A445FVA6"/>
<evidence type="ECO:0000256" key="13">
    <source>
        <dbReference type="ARBA" id="ARBA00022692"/>
    </source>
</evidence>
<evidence type="ECO:0000256" key="24">
    <source>
        <dbReference type="ARBA" id="ARBA00023180"/>
    </source>
</evidence>
<feature type="transmembrane region" description="Helical" evidence="28">
    <location>
        <begin position="84"/>
        <end position="102"/>
    </location>
</feature>
<evidence type="ECO:0000256" key="19">
    <source>
        <dbReference type="ARBA" id="ARBA00022840"/>
    </source>
</evidence>
<keyword evidence="18" id="KW-0611">Plant defense</keyword>
<keyword evidence="19" id="KW-0067">ATP-binding</keyword>
<keyword evidence="20 28" id="KW-1133">Transmembrane helix</keyword>
<evidence type="ECO:0000256" key="9">
    <source>
        <dbReference type="ARBA" id="ARBA00022527"/>
    </source>
</evidence>
<evidence type="ECO:0000256" key="12">
    <source>
        <dbReference type="ARBA" id="ARBA00022679"/>
    </source>
</evidence>
<protein>
    <recommendedName>
        <fullName evidence="5">non-specific serine/threonine protein kinase</fullName>
        <ecNumber evidence="5">2.7.11.1</ecNumber>
    </recommendedName>
</protein>
<dbReference type="FunFam" id="3.80.10.10:FF:002476">
    <property type="entry name" value="Uncharacterized protein"/>
    <property type="match status" value="1"/>
</dbReference>
<dbReference type="FunFam" id="3.80.10.10:FF:000400">
    <property type="entry name" value="Nuclear pore complex protein NUP107"/>
    <property type="match status" value="1"/>
</dbReference>
<dbReference type="EC" id="2.7.11.1" evidence="5"/>
<dbReference type="GO" id="GO:0005524">
    <property type="term" value="F:ATP binding"/>
    <property type="evidence" value="ECO:0007669"/>
    <property type="project" value="UniProtKB-KW"/>
</dbReference>
<reference evidence="30 31" key="1">
    <citation type="submission" date="2018-09" db="EMBL/GenBank/DDBJ databases">
        <title>A high-quality reference genome of wild soybean provides a powerful tool to mine soybean genomes.</title>
        <authorList>
            <person name="Xie M."/>
            <person name="Chung C.Y.L."/>
            <person name="Li M.-W."/>
            <person name="Wong F.-L."/>
            <person name="Chan T.-F."/>
            <person name="Lam H.-M."/>
        </authorList>
    </citation>
    <scope>NUCLEOTIDE SEQUENCE [LARGE SCALE GENOMIC DNA]</scope>
    <source>
        <strain evidence="31">cv. W05</strain>
        <tissue evidence="30">Hypocotyl of etiolated seedlings</tissue>
    </source>
</reference>
<evidence type="ECO:0000256" key="26">
    <source>
        <dbReference type="ARBA" id="ARBA00047899"/>
    </source>
</evidence>
<evidence type="ECO:0000256" key="8">
    <source>
        <dbReference type="ARBA" id="ARBA00022525"/>
    </source>
</evidence>
<evidence type="ECO:0000256" key="7">
    <source>
        <dbReference type="ARBA" id="ARBA00022512"/>
    </source>
</evidence>
<gene>
    <name evidence="30" type="ORF">D0Y65_049038</name>
</gene>
<sequence>MKDIATQNFQQIYKAYEILSDLNKRQIYDIYSMEGLTSGLELGPKHNGVEEIKAELRGQSLIVEYPIPPMMFIFPTLQSMKLPSFWLLLIVMLFCAFTVATSRHATIPSSASLTLQQTEANALLKWKASLHNQSQALLSSWGGNSPCNWLGIACDHTKSVSNINLTRIGLRGTLQTLSFSSLPNILTLDMSNNSLNGSIPPQIRMLSKLTHLDLSDNHFSGQIPSEITQLVSLRVLDLAHNAFNGSIPQEIGALRNLRELIIEFVNLTGTIPNSIENLSFLSHLSLWNCNLTGSIPISIGKLTNLSYLDLDQNNFYGHIPREIGKLSNLKYLWLGGNNFSGSIPQEIGKLQNLEILHVQENQIFGHIPVEIGKLVNLTELWLQDNGLFGSIPREIGNLRNLIQFSASRNHLSGSIPREIGNLRNLIQFSASRNHLSGSIPSEVGKLHSLVTIKLVDNNLSGPIPSSIGNLVNLDTIRLKGNKLSGSIPSTIGNLTKLTTLVIYSNKFSGNLPIEMNKLTNLENLQLSDNYFTGHLPHNICYSGKLTRFAVEINFFTGPVPKSLKNCSSLRRVRLEQNQLTGNITDDFGVYPHLDYIDLSENNFYGHLSQNWGKCYNLTSLKISNNNLSGSIPPELSQATKLHVLHLSSNHLTGGIPEDFGNLTYLFHLSLNNNNLSGNVPIQIASLQDLATLDLGANYFASLIPNQLGNLVKLLHLNLSQNNFREGIPSEFGKLKHLQSLDLSRNFLSGTIPPMLGELKSLETLNLSHNNLSGGLSSLDEMVSLISVDISYNQLEGSLPNIQFFKNATIEALRNNKGLCGNVSGLEPCPKLGDKYQNHKTNKVILVFLPIGLGTLILALFAFGVSYYLCQSSKTKENQDEESPIRNQFAMWSFDGKIVYENIVEATEDFDNKHLIGVGGQGNVYKAKLHTGQTLAVKKLHLVQNGELSNIKAFTSEIQALINIRHRNIVKLYGFCSHSQSSFLVYEFLEKGSIDKILKDDEQAIAFDWDPRINAIKGVANALSYMHHDCSPPIVHRDISSKNIVLDLEYVAHVSDFGAARLLNPNSTNWTSFVGTFGYAAPELAYTMEVNQKCDVYSFGVLALEILLGEHPGDVITSLLTCSSNAMVSTLDIPSLMGKLDQRLPYPINQMAKEIALIAKTAIACLIESPHSRPTMEQVAKELGMSKSSSVH</sequence>
<dbReference type="PRINTS" id="PR00019">
    <property type="entry name" value="LEURICHRPT"/>
</dbReference>
<evidence type="ECO:0000256" key="3">
    <source>
        <dbReference type="ARBA" id="ARBA00004236"/>
    </source>
</evidence>
<dbReference type="InterPro" id="IPR018253">
    <property type="entry name" value="DnaJ_domain_CS"/>
</dbReference>
<dbReference type="InterPro" id="IPR055414">
    <property type="entry name" value="LRR_R13L4/SHOC2-like"/>
</dbReference>
<accession>A0A445FVA6</accession>
<dbReference type="PROSITE" id="PS00109">
    <property type="entry name" value="PROTEIN_KINASE_TYR"/>
    <property type="match status" value="1"/>
</dbReference>
<keyword evidence="15" id="KW-0677">Repeat</keyword>
<dbReference type="InterPro" id="IPR001611">
    <property type="entry name" value="Leu-rich_rpt"/>
</dbReference>
<evidence type="ECO:0000256" key="20">
    <source>
        <dbReference type="ARBA" id="ARBA00022989"/>
    </source>
</evidence>
<keyword evidence="16" id="KW-0547">Nucleotide-binding</keyword>
<dbReference type="InterPro" id="IPR003591">
    <property type="entry name" value="Leu-rich_rpt_typical-subtyp"/>
</dbReference>
<dbReference type="Gene3D" id="3.30.200.20">
    <property type="entry name" value="Phosphorylase Kinase, domain 1"/>
    <property type="match status" value="1"/>
</dbReference>
<dbReference type="PANTHER" id="PTHR48005">
    <property type="entry name" value="LEUCINE RICH REPEAT KINASE 2"/>
    <property type="match status" value="1"/>
</dbReference>
<evidence type="ECO:0000256" key="6">
    <source>
        <dbReference type="ARBA" id="ARBA00022475"/>
    </source>
</evidence>
<dbReference type="InterPro" id="IPR000719">
    <property type="entry name" value="Prot_kinase_dom"/>
</dbReference>
<feature type="domain" description="Protein kinase" evidence="29">
    <location>
        <begin position="909"/>
        <end position="1191"/>
    </location>
</feature>
<evidence type="ECO:0000256" key="22">
    <source>
        <dbReference type="ARBA" id="ARBA00023157"/>
    </source>
</evidence>
<dbReference type="Pfam" id="PF00069">
    <property type="entry name" value="Pkinase"/>
    <property type="match status" value="1"/>
</dbReference>
<dbReference type="SUPFAM" id="SSF46565">
    <property type="entry name" value="Chaperone J-domain"/>
    <property type="match status" value="1"/>
</dbReference>
<comment type="catalytic activity">
    <reaction evidence="26">
        <text>L-threonyl-[protein] + ATP = O-phospho-L-threonyl-[protein] + ADP + H(+)</text>
        <dbReference type="Rhea" id="RHEA:46608"/>
        <dbReference type="Rhea" id="RHEA-COMP:11060"/>
        <dbReference type="Rhea" id="RHEA-COMP:11605"/>
        <dbReference type="ChEBI" id="CHEBI:15378"/>
        <dbReference type="ChEBI" id="CHEBI:30013"/>
        <dbReference type="ChEBI" id="CHEBI:30616"/>
        <dbReference type="ChEBI" id="CHEBI:61977"/>
        <dbReference type="ChEBI" id="CHEBI:456216"/>
        <dbReference type="EC" id="2.7.11.1"/>
    </reaction>
</comment>
<evidence type="ECO:0000256" key="11">
    <source>
        <dbReference type="ARBA" id="ARBA00022614"/>
    </source>
</evidence>
<dbReference type="PROSITE" id="PS51450">
    <property type="entry name" value="LRR"/>
    <property type="match status" value="1"/>
</dbReference>
<dbReference type="GO" id="GO:0005886">
    <property type="term" value="C:plasma membrane"/>
    <property type="evidence" value="ECO:0007669"/>
    <property type="project" value="UniProtKB-SubCell"/>
</dbReference>
<dbReference type="FunFam" id="3.30.200.20:FF:000309">
    <property type="entry name" value="Leucine-rich repeat receptor protein kinase MSP1"/>
    <property type="match status" value="1"/>
</dbReference>
<proteinExistence type="inferred from homology"/>
<keyword evidence="24" id="KW-0325">Glycoprotein</keyword>
<dbReference type="FunFam" id="3.80.10.10:FF:000544">
    <property type="entry name" value="Leucine-rich repeat receptor-like serine/threonine-protein kinase BAM3"/>
    <property type="match status" value="1"/>
</dbReference>
<evidence type="ECO:0000256" key="23">
    <source>
        <dbReference type="ARBA" id="ARBA00023170"/>
    </source>
</evidence>
<dbReference type="SUPFAM" id="SSF52047">
    <property type="entry name" value="RNI-like"/>
    <property type="match status" value="1"/>
</dbReference>
<dbReference type="InterPro" id="IPR008266">
    <property type="entry name" value="Tyr_kinase_AS"/>
</dbReference>
<dbReference type="Pfam" id="PF00560">
    <property type="entry name" value="LRR_1"/>
    <property type="match status" value="6"/>
</dbReference>
<dbReference type="GO" id="GO:0006952">
    <property type="term" value="P:defense response"/>
    <property type="evidence" value="ECO:0007669"/>
    <property type="project" value="UniProtKB-KW"/>
</dbReference>
<keyword evidence="14" id="KW-0732">Signal</keyword>
<keyword evidence="7" id="KW-0134">Cell wall</keyword>
<evidence type="ECO:0000259" key="29">
    <source>
        <dbReference type="PROSITE" id="PS50011"/>
    </source>
</evidence>
<keyword evidence="31" id="KW-1185">Reference proteome</keyword>
<keyword evidence="10" id="KW-0597">Phosphoprotein</keyword>
<evidence type="ECO:0000256" key="2">
    <source>
        <dbReference type="ARBA" id="ARBA00004191"/>
    </source>
</evidence>
<comment type="subcellular location">
    <subcellularLocation>
        <location evidence="3">Cell membrane</location>
    </subcellularLocation>
    <subcellularLocation>
        <location evidence="1">Membrane</location>
        <topology evidence="1">Peripheral membrane protein</topology>
    </subcellularLocation>
    <subcellularLocation>
        <location evidence="4">Membrane</location>
        <topology evidence="4">Single-pass type I membrane protein</topology>
    </subcellularLocation>
    <subcellularLocation>
        <location evidence="2">Secreted</location>
        <location evidence="2">Cell wall</location>
    </subcellularLocation>
</comment>
<dbReference type="InterPro" id="IPR051420">
    <property type="entry name" value="Ser_Thr_Kinases_DiverseReg"/>
</dbReference>
<dbReference type="Gene3D" id="1.10.287.110">
    <property type="entry name" value="DnaJ domain"/>
    <property type="match status" value="1"/>
</dbReference>
<dbReference type="FunFam" id="1.10.510.10:FF:000445">
    <property type="entry name" value="MDIS1-interacting receptor like kinase 2"/>
    <property type="match status" value="1"/>
</dbReference>
<dbReference type="SMART" id="SM00369">
    <property type="entry name" value="LRR_TYP"/>
    <property type="match status" value="13"/>
</dbReference>
<dbReference type="Pfam" id="PF23598">
    <property type="entry name" value="LRR_14"/>
    <property type="match status" value="2"/>
</dbReference>